<organism evidence="1">
    <name type="scientific">uncultured bacterium Contigcl_8</name>
    <dbReference type="NCBI Taxonomy" id="1393678"/>
    <lineage>
        <taxon>Bacteria</taxon>
        <taxon>environmental samples</taxon>
    </lineage>
</organism>
<reference evidence="1" key="1">
    <citation type="journal article" date="2013" name="PLoS ONE">
        <title>Metagenomic insights into the carbohydrate-active enzymes carried by the microorganisms adhering to solid digesta in the rumen of cows.</title>
        <authorList>
            <person name="Wang L."/>
            <person name="Hatem A."/>
            <person name="Catalyurek U.V."/>
            <person name="Morrison M."/>
            <person name="Yu Z."/>
        </authorList>
    </citation>
    <scope>NUCLEOTIDE SEQUENCE</scope>
</reference>
<evidence type="ECO:0000313" key="1">
    <source>
        <dbReference type="EMBL" id="AHF25519.1"/>
    </source>
</evidence>
<proteinExistence type="predicted"/>
<dbReference type="AlphaFoldDB" id="W0FPV0"/>
<sequence length="677" mass="78845">MSYTAIDKMRRMNRKRFGKDLGPFLPEPFAGEKRGMDLKSTALRFLDRRCTGLRHDAGIEKAERKEKRYYGRSLRPGQIPYNMQMDLDRLCLKNELAKFIDSGVAEDAYTVYYAFIEMFIGEGGKSQSMVELLSEFESNASSLLMSHRDHYSHSVYVFALGLAIYETNPWFRQVFSRYYGFPDSEGHASACAFLEYWGLTALFHDVGYPFEIPFEQILAYFEVDRKKRGPESVYIAYKNREPLIRIEPAEQEKLKALYGGRVFRDVTELLAAVITEKLGAAYGFTEDFMDRKIRSKAGCPEENGYFMDHAFFSAGRLYQEFARILKAEKIEKYHIDALTAIMLHNSLFKFAIVGYKSDNLKAPLKAELHPLAWMLMLCDELQCWDRTAYGRNSRNELHPMAVDFSFAGQAIRAKYYYDREERDKITAYKKQYAVWEKEDGDPKTMPRLKAYSDMAEKKQRFSRDIRQIVDLEHCPLTVLCTTRRADHREKHTYLSISSFLHIYNFAVALHNGYLYDGREEAADREQMEKDFNDLSLEYKISNINQVRAFDRYLNVIGCFYTDQPVDFEMLSSFTPEMAETIAPLEHVRWVRDHEMMGWSAGNIYETLVPGADKDTQADLREQLRMHKHTVPRGSSDEEIKAHYLTLPPAVQGLDSLPFNSMLRLLKKYDGVRIYRLK</sequence>
<dbReference type="EMBL" id="KC246840">
    <property type="protein sequence ID" value="AHF25519.1"/>
    <property type="molecule type" value="Genomic_DNA"/>
</dbReference>
<accession>W0FPV0</accession>
<name>W0FPV0_9BACT</name>
<protein>
    <submittedName>
        <fullName evidence="1">Uncharacterized protein</fullName>
    </submittedName>
</protein>